<dbReference type="InterPro" id="IPR052355">
    <property type="entry name" value="CENP-V-like"/>
</dbReference>
<evidence type="ECO:0000313" key="6">
    <source>
        <dbReference type="Proteomes" id="UP000235672"/>
    </source>
</evidence>
<comment type="similarity">
    <text evidence="1">Belongs to the Gfa family.</text>
</comment>
<name>A0A2J6QAW2_9HELO</name>
<proteinExistence type="inferred from homology"/>
<dbReference type="AlphaFoldDB" id="A0A2J6QAW2"/>
<evidence type="ECO:0000313" key="5">
    <source>
        <dbReference type="EMBL" id="PMD23423.1"/>
    </source>
</evidence>
<feature type="domain" description="CENP-V/GFA" evidence="4">
    <location>
        <begin position="148"/>
        <end position="269"/>
    </location>
</feature>
<evidence type="ECO:0000256" key="3">
    <source>
        <dbReference type="ARBA" id="ARBA00022833"/>
    </source>
</evidence>
<sequence length="287" mass="31678">MAEATPELKTYHGNCHCGAFKFTLKVPEITSVMGCNCSICFRKDYKWVFPGPGGFTIDKGEGTLKDYEFGPKSMAHQFCPTCGTGVMGKRHGQPAGMDIGINAQTITDLHIPSLGINIYDGKALEPAYIPHPFKGPEPIAEIENAKIYTGSCHCGNVTLALKTKGPLTEGHEFIQGCNCSICSRNGTILIYPLATQVSIHASTPTTPYTFGRALQSHEFCPICGLSIYIRKLSVSPEHFAKWITDGRDQGEWEKRMPVDLRNFEGVEWDKMKIPVANNKDIEPKYEV</sequence>
<dbReference type="PANTHER" id="PTHR28620:SF1">
    <property type="entry name" value="CENP-V_GFA DOMAIN-CONTAINING PROTEIN"/>
    <property type="match status" value="1"/>
</dbReference>
<dbReference type="GO" id="GO:0016846">
    <property type="term" value="F:carbon-sulfur lyase activity"/>
    <property type="evidence" value="ECO:0007669"/>
    <property type="project" value="InterPro"/>
</dbReference>
<organism evidence="5 6">
    <name type="scientific">Hyaloscypha hepaticicola</name>
    <dbReference type="NCBI Taxonomy" id="2082293"/>
    <lineage>
        <taxon>Eukaryota</taxon>
        <taxon>Fungi</taxon>
        <taxon>Dikarya</taxon>
        <taxon>Ascomycota</taxon>
        <taxon>Pezizomycotina</taxon>
        <taxon>Leotiomycetes</taxon>
        <taxon>Helotiales</taxon>
        <taxon>Hyaloscyphaceae</taxon>
        <taxon>Hyaloscypha</taxon>
    </lineage>
</organism>
<dbReference type="GO" id="GO:0046872">
    <property type="term" value="F:metal ion binding"/>
    <property type="evidence" value="ECO:0007669"/>
    <property type="project" value="UniProtKB-KW"/>
</dbReference>
<keyword evidence="6" id="KW-1185">Reference proteome</keyword>
<dbReference type="OrthoDB" id="2993351at2759"/>
<evidence type="ECO:0000256" key="2">
    <source>
        <dbReference type="ARBA" id="ARBA00022723"/>
    </source>
</evidence>
<dbReference type="InterPro" id="IPR011057">
    <property type="entry name" value="Mss4-like_sf"/>
</dbReference>
<dbReference type="STRING" id="1745343.A0A2J6QAW2"/>
<reference evidence="5 6" key="1">
    <citation type="submission" date="2016-05" db="EMBL/GenBank/DDBJ databases">
        <title>A degradative enzymes factory behind the ericoid mycorrhizal symbiosis.</title>
        <authorList>
            <consortium name="DOE Joint Genome Institute"/>
            <person name="Martino E."/>
            <person name="Morin E."/>
            <person name="Grelet G."/>
            <person name="Kuo A."/>
            <person name="Kohler A."/>
            <person name="Daghino S."/>
            <person name="Barry K."/>
            <person name="Choi C."/>
            <person name="Cichocki N."/>
            <person name="Clum A."/>
            <person name="Copeland A."/>
            <person name="Hainaut M."/>
            <person name="Haridas S."/>
            <person name="Labutti K."/>
            <person name="Lindquist E."/>
            <person name="Lipzen A."/>
            <person name="Khouja H.-R."/>
            <person name="Murat C."/>
            <person name="Ohm R."/>
            <person name="Olson A."/>
            <person name="Spatafora J."/>
            <person name="Veneault-Fourrey C."/>
            <person name="Henrissat B."/>
            <person name="Grigoriev I."/>
            <person name="Martin F."/>
            <person name="Perotto S."/>
        </authorList>
    </citation>
    <scope>NUCLEOTIDE SEQUENCE [LARGE SCALE GENOMIC DNA]</scope>
    <source>
        <strain evidence="5 6">UAMH 7357</strain>
    </source>
</reference>
<dbReference type="PROSITE" id="PS51891">
    <property type="entry name" value="CENP_V_GFA"/>
    <property type="match status" value="2"/>
</dbReference>
<dbReference type="Proteomes" id="UP000235672">
    <property type="component" value="Unassembled WGS sequence"/>
</dbReference>
<feature type="domain" description="CENP-V/GFA" evidence="4">
    <location>
        <begin position="11"/>
        <end position="120"/>
    </location>
</feature>
<dbReference type="PANTHER" id="PTHR28620">
    <property type="entry name" value="CENTROMERE PROTEIN V"/>
    <property type="match status" value="1"/>
</dbReference>
<dbReference type="InterPro" id="IPR006913">
    <property type="entry name" value="CENP-V/GFA"/>
</dbReference>
<evidence type="ECO:0000256" key="1">
    <source>
        <dbReference type="ARBA" id="ARBA00005495"/>
    </source>
</evidence>
<dbReference type="EMBL" id="KZ613475">
    <property type="protein sequence ID" value="PMD23423.1"/>
    <property type="molecule type" value="Genomic_DNA"/>
</dbReference>
<dbReference type="Gene3D" id="2.170.150.70">
    <property type="match status" value="2"/>
</dbReference>
<protein>
    <recommendedName>
        <fullName evidence="4">CENP-V/GFA domain-containing protein</fullName>
    </recommendedName>
</protein>
<dbReference type="Pfam" id="PF04828">
    <property type="entry name" value="GFA"/>
    <property type="match status" value="2"/>
</dbReference>
<keyword evidence="3" id="KW-0862">Zinc</keyword>
<evidence type="ECO:0000259" key="4">
    <source>
        <dbReference type="PROSITE" id="PS51891"/>
    </source>
</evidence>
<gene>
    <name evidence="5" type="ORF">NA56DRAFT_701715</name>
</gene>
<keyword evidence="2" id="KW-0479">Metal-binding</keyword>
<dbReference type="SUPFAM" id="SSF51316">
    <property type="entry name" value="Mss4-like"/>
    <property type="match status" value="2"/>
</dbReference>
<accession>A0A2J6QAW2</accession>